<sequence>MGRELGLKHVEIEGDSLT</sequence>
<gene>
    <name evidence="1" type="ORF">Golax_025499</name>
</gene>
<dbReference type="EMBL" id="JABEZV010436097">
    <property type="protein sequence ID" value="MBA0729236.1"/>
    <property type="molecule type" value="Genomic_DNA"/>
</dbReference>
<keyword evidence="2" id="KW-1185">Reference proteome</keyword>
<feature type="non-terminal residue" evidence="1">
    <location>
        <position position="18"/>
    </location>
</feature>
<name>A0A7J9AYS9_9ROSI</name>
<dbReference type="AlphaFoldDB" id="A0A7J9AYS9"/>
<evidence type="ECO:0000313" key="1">
    <source>
        <dbReference type="EMBL" id="MBA0729236.1"/>
    </source>
</evidence>
<evidence type="ECO:0000313" key="2">
    <source>
        <dbReference type="Proteomes" id="UP000593574"/>
    </source>
</evidence>
<organism evidence="1 2">
    <name type="scientific">Gossypium laxum</name>
    <dbReference type="NCBI Taxonomy" id="34288"/>
    <lineage>
        <taxon>Eukaryota</taxon>
        <taxon>Viridiplantae</taxon>
        <taxon>Streptophyta</taxon>
        <taxon>Embryophyta</taxon>
        <taxon>Tracheophyta</taxon>
        <taxon>Spermatophyta</taxon>
        <taxon>Magnoliopsida</taxon>
        <taxon>eudicotyledons</taxon>
        <taxon>Gunneridae</taxon>
        <taxon>Pentapetalae</taxon>
        <taxon>rosids</taxon>
        <taxon>malvids</taxon>
        <taxon>Malvales</taxon>
        <taxon>Malvaceae</taxon>
        <taxon>Malvoideae</taxon>
        <taxon>Gossypium</taxon>
    </lineage>
</organism>
<accession>A0A7J9AYS9</accession>
<protein>
    <submittedName>
        <fullName evidence="1">Uncharacterized protein</fullName>
    </submittedName>
</protein>
<comment type="caution">
    <text evidence="1">The sequence shown here is derived from an EMBL/GenBank/DDBJ whole genome shotgun (WGS) entry which is preliminary data.</text>
</comment>
<reference evidence="1 2" key="1">
    <citation type="journal article" date="2019" name="Genome Biol. Evol.">
        <title>Insights into the evolution of the New World diploid cottons (Gossypium, subgenus Houzingenia) based on genome sequencing.</title>
        <authorList>
            <person name="Grover C.E."/>
            <person name="Arick M.A. 2nd"/>
            <person name="Thrash A."/>
            <person name="Conover J.L."/>
            <person name="Sanders W.S."/>
            <person name="Peterson D.G."/>
            <person name="Frelichowski J.E."/>
            <person name="Scheffler J.A."/>
            <person name="Scheffler B.E."/>
            <person name="Wendel J.F."/>
        </authorList>
    </citation>
    <scope>NUCLEOTIDE SEQUENCE [LARGE SCALE GENOMIC DNA]</scope>
    <source>
        <strain evidence="1">4</strain>
        <tissue evidence="1">Leaf</tissue>
    </source>
</reference>
<dbReference type="Proteomes" id="UP000593574">
    <property type="component" value="Unassembled WGS sequence"/>
</dbReference>
<proteinExistence type="predicted"/>